<comment type="similarity">
    <text evidence="1">Belongs to the ROK (NagC/XylR) family.</text>
</comment>
<dbReference type="InterPro" id="IPR000600">
    <property type="entry name" value="ROK"/>
</dbReference>
<dbReference type="SUPFAM" id="SSF53067">
    <property type="entry name" value="Actin-like ATPase domain"/>
    <property type="match status" value="1"/>
</dbReference>
<dbReference type="PANTHER" id="PTHR18964">
    <property type="entry name" value="ROK (REPRESSOR, ORF, KINASE) FAMILY"/>
    <property type="match status" value="1"/>
</dbReference>
<gene>
    <name evidence="2" type="ORF">G9Q97_03560</name>
</gene>
<dbReference type="Proteomes" id="UP000649799">
    <property type="component" value="Unassembled WGS sequence"/>
</dbReference>
<proteinExistence type="inferred from homology"/>
<sequence length="283" mass="30447">MKQIVGIDIGGSHISAGILQNGMTIADAEVARESVNSLGTKEEILGAWGRCIQSLGISKHTLLGIAMPAPFDYENGVSLILEQGKYLSLYQVNVKLTLADRLGLPVDNIAFINDAAAFLQGEAHAAGWPRNTNLMGITLGTGLGGAFKSGKFAEDGAIWSIPFKGGIAEDYLSTSFFTKWAKVHFGIEVHGLKDLLTNQQTREDTLAKLRVFASHLADLILLQQESRKIDKVILGGNMVKAAAYFLPEVKRILQDFGSSPELLISRLGEKAAMIGAASIHNEN</sequence>
<keyword evidence="3" id="KW-1185">Reference proteome</keyword>
<dbReference type="RefSeq" id="WP_166143177.1">
    <property type="nucleotide sequence ID" value="NZ_JAANYN010000001.1"/>
</dbReference>
<accession>A0ABX0H263</accession>
<dbReference type="CDD" id="cd23763">
    <property type="entry name" value="ASKHA_ATPase_ROK"/>
    <property type="match status" value="1"/>
</dbReference>
<dbReference type="Pfam" id="PF00480">
    <property type="entry name" value="ROK"/>
    <property type="match status" value="1"/>
</dbReference>
<dbReference type="Gene3D" id="3.30.420.40">
    <property type="match status" value="2"/>
</dbReference>
<name>A0ABX0H263_9BACT</name>
<comment type="caution">
    <text evidence="2">The sequence shown here is derived from an EMBL/GenBank/DDBJ whole genome shotgun (WGS) entry which is preliminary data.</text>
</comment>
<dbReference type="InterPro" id="IPR043129">
    <property type="entry name" value="ATPase_NBD"/>
</dbReference>
<protein>
    <submittedName>
        <fullName evidence="2">ROK family protein</fullName>
    </submittedName>
</protein>
<evidence type="ECO:0000256" key="1">
    <source>
        <dbReference type="ARBA" id="ARBA00006479"/>
    </source>
</evidence>
<dbReference type="PANTHER" id="PTHR18964:SF149">
    <property type="entry name" value="BIFUNCTIONAL UDP-N-ACETYLGLUCOSAMINE 2-EPIMERASE_N-ACETYLMANNOSAMINE KINASE"/>
    <property type="match status" value="1"/>
</dbReference>
<organism evidence="2 3">
    <name type="scientific">Cyclobacterium plantarum</name>
    <dbReference type="NCBI Taxonomy" id="2716263"/>
    <lineage>
        <taxon>Bacteria</taxon>
        <taxon>Pseudomonadati</taxon>
        <taxon>Bacteroidota</taxon>
        <taxon>Cytophagia</taxon>
        <taxon>Cytophagales</taxon>
        <taxon>Cyclobacteriaceae</taxon>
        <taxon>Cyclobacterium</taxon>
    </lineage>
</organism>
<reference evidence="2 3" key="1">
    <citation type="submission" date="2020-03" db="EMBL/GenBank/DDBJ databases">
        <title>Cyclobacterium plantarum sp. nov., a marine bacterium isolated from a coastal-marine wetland.</title>
        <authorList>
            <person name="Sanchez-Porro C."/>
            <person name="Ventosa A."/>
            <person name="Amoozegar M."/>
        </authorList>
    </citation>
    <scope>NUCLEOTIDE SEQUENCE [LARGE SCALE GENOMIC DNA]</scope>
    <source>
        <strain evidence="2 3">GBPx2</strain>
    </source>
</reference>
<dbReference type="EMBL" id="JAANYN010000001">
    <property type="protein sequence ID" value="NHE55888.1"/>
    <property type="molecule type" value="Genomic_DNA"/>
</dbReference>
<evidence type="ECO:0000313" key="2">
    <source>
        <dbReference type="EMBL" id="NHE55888.1"/>
    </source>
</evidence>
<evidence type="ECO:0000313" key="3">
    <source>
        <dbReference type="Proteomes" id="UP000649799"/>
    </source>
</evidence>